<evidence type="ECO:0000256" key="2">
    <source>
        <dbReference type="ARBA" id="ARBA00011245"/>
    </source>
</evidence>
<dbReference type="SUPFAM" id="SSF47323">
    <property type="entry name" value="Anticodon-binding domain of a subclass of class I aminoacyl-tRNA synthetases"/>
    <property type="match status" value="1"/>
</dbReference>
<dbReference type="SUPFAM" id="SSF52374">
    <property type="entry name" value="Nucleotidylyl transferase"/>
    <property type="match status" value="1"/>
</dbReference>
<comment type="catalytic activity">
    <reaction evidence="10 12">
        <text>tRNA(Val) + L-valine + ATP = L-valyl-tRNA(Val) + AMP + diphosphate</text>
        <dbReference type="Rhea" id="RHEA:10704"/>
        <dbReference type="Rhea" id="RHEA-COMP:9672"/>
        <dbReference type="Rhea" id="RHEA-COMP:9708"/>
        <dbReference type="ChEBI" id="CHEBI:30616"/>
        <dbReference type="ChEBI" id="CHEBI:33019"/>
        <dbReference type="ChEBI" id="CHEBI:57762"/>
        <dbReference type="ChEBI" id="CHEBI:78442"/>
        <dbReference type="ChEBI" id="CHEBI:78537"/>
        <dbReference type="ChEBI" id="CHEBI:456215"/>
        <dbReference type="EC" id="6.1.1.9"/>
    </reaction>
</comment>
<dbReference type="InterPro" id="IPR033705">
    <property type="entry name" value="Anticodon_Ia_Val"/>
</dbReference>
<evidence type="ECO:0000256" key="8">
    <source>
        <dbReference type="ARBA" id="ARBA00023054"/>
    </source>
</evidence>
<dbReference type="PROSITE" id="PS00178">
    <property type="entry name" value="AA_TRNA_LIGASE_I"/>
    <property type="match status" value="1"/>
</dbReference>
<dbReference type="RefSeq" id="WP_185801308.1">
    <property type="nucleotide sequence ID" value="NZ_JACJVJ010000002.1"/>
</dbReference>
<dbReference type="InterPro" id="IPR014729">
    <property type="entry name" value="Rossmann-like_a/b/a_fold"/>
</dbReference>
<name>A0A842I2G8_9SPHN</name>
<comment type="subunit">
    <text evidence="2 12">Monomer.</text>
</comment>
<keyword evidence="3 12" id="KW-0963">Cytoplasm</keyword>
<evidence type="ECO:0000259" key="13">
    <source>
        <dbReference type="Pfam" id="PF00133"/>
    </source>
</evidence>
<organism evidence="16 17">
    <name type="scientific">Parasphingopyxis marina</name>
    <dbReference type="NCBI Taxonomy" id="2761622"/>
    <lineage>
        <taxon>Bacteria</taxon>
        <taxon>Pseudomonadati</taxon>
        <taxon>Pseudomonadota</taxon>
        <taxon>Alphaproteobacteria</taxon>
        <taxon>Sphingomonadales</taxon>
        <taxon>Sphingomonadaceae</taxon>
        <taxon>Parasphingopyxis</taxon>
    </lineage>
</organism>
<reference evidence="16 17" key="1">
    <citation type="submission" date="2020-08" db="EMBL/GenBank/DDBJ databases">
        <title>Draft genome sequence of Parasphingopyxis sp. GrpM-11.</title>
        <authorList>
            <person name="Oh J."/>
            <person name="Roh D.-H."/>
        </authorList>
    </citation>
    <scope>NUCLEOTIDE SEQUENCE [LARGE SCALE GENOMIC DNA]</scope>
    <source>
        <strain evidence="16 17">GrpM-11</strain>
    </source>
</reference>
<keyword evidence="4 12" id="KW-0436">Ligase</keyword>
<dbReference type="GO" id="GO:0005524">
    <property type="term" value="F:ATP binding"/>
    <property type="evidence" value="ECO:0007669"/>
    <property type="project" value="UniProtKB-UniRule"/>
</dbReference>
<dbReference type="NCBIfam" id="NF004349">
    <property type="entry name" value="PRK05729.1"/>
    <property type="match status" value="1"/>
</dbReference>
<comment type="similarity">
    <text evidence="11 12">Belongs to the class-I aminoacyl-tRNA synthetase family. ValS type 1 subfamily.</text>
</comment>
<keyword evidence="5 12" id="KW-0547">Nucleotide-binding</keyword>
<keyword evidence="6 12" id="KW-0067">ATP-binding</keyword>
<feature type="binding site" evidence="12">
    <location>
        <position position="534"/>
    </location>
    <ligand>
        <name>ATP</name>
        <dbReference type="ChEBI" id="CHEBI:30616"/>
    </ligand>
</feature>
<dbReference type="FunFam" id="3.40.50.620:FF:000032">
    <property type="entry name" value="Valine--tRNA ligase"/>
    <property type="match status" value="1"/>
</dbReference>
<evidence type="ECO:0000256" key="1">
    <source>
        <dbReference type="ARBA" id="ARBA00004496"/>
    </source>
</evidence>
<evidence type="ECO:0000259" key="15">
    <source>
        <dbReference type="Pfam" id="PF10458"/>
    </source>
</evidence>
<dbReference type="Pfam" id="PF10458">
    <property type="entry name" value="Val_tRNA-synt_C"/>
    <property type="match status" value="1"/>
</dbReference>
<dbReference type="InterPro" id="IPR037118">
    <property type="entry name" value="Val-tRNA_synth_C_sf"/>
</dbReference>
<dbReference type="NCBIfam" id="TIGR00422">
    <property type="entry name" value="valS"/>
    <property type="match status" value="1"/>
</dbReference>
<dbReference type="AlphaFoldDB" id="A0A842I2G8"/>
<dbReference type="InterPro" id="IPR009008">
    <property type="entry name" value="Val/Leu/Ile-tRNA-synth_edit"/>
</dbReference>
<dbReference type="InterPro" id="IPR010978">
    <property type="entry name" value="tRNA-bd_arm"/>
</dbReference>
<evidence type="ECO:0000256" key="4">
    <source>
        <dbReference type="ARBA" id="ARBA00022598"/>
    </source>
</evidence>
<dbReference type="CDD" id="cd00817">
    <property type="entry name" value="ValRS_core"/>
    <property type="match status" value="1"/>
</dbReference>
<dbReference type="SUPFAM" id="SSF50677">
    <property type="entry name" value="ValRS/IleRS/LeuRS editing domain"/>
    <property type="match status" value="1"/>
</dbReference>
<comment type="caution">
    <text evidence="16">The sequence shown here is derived from an EMBL/GenBank/DDBJ whole genome shotgun (WGS) entry which is preliminary data.</text>
</comment>
<gene>
    <name evidence="12" type="primary">valS</name>
    <name evidence="16" type="ORF">H6P80_10340</name>
</gene>
<evidence type="ECO:0000313" key="16">
    <source>
        <dbReference type="EMBL" id="MBC2778014.1"/>
    </source>
</evidence>
<dbReference type="InterPro" id="IPR002303">
    <property type="entry name" value="Valyl-tRNA_ligase"/>
</dbReference>
<dbReference type="Gene3D" id="1.10.287.380">
    <property type="entry name" value="Valyl-tRNA synthetase, C-terminal domain"/>
    <property type="match status" value="1"/>
</dbReference>
<dbReference type="HAMAP" id="MF_02004">
    <property type="entry name" value="Val_tRNA_synth_type1"/>
    <property type="match status" value="1"/>
</dbReference>
<dbReference type="Gene3D" id="1.10.730.10">
    <property type="entry name" value="Isoleucyl-tRNA Synthetase, Domain 1"/>
    <property type="match status" value="1"/>
</dbReference>
<dbReference type="Gene3D" id="3.40.50.620">
    <property type="entry name" value="HUPs"/>
    <property type="match status" value="2"/>
</dbReference>
<evidence type="ECO:0000256" key="11">
    <source>
        <dbReference type="ARBA" id="ARBA00060830"/>
    </source>
</evidence>
<dbReference type="InterPro" id="IPR019499">
    <property type="entry name" value="Val-tRNA_synth_tRNA-bd"/>
</dbReference>
<proteinExistence type="inferred from homology"/>
<dbReference type="FunFam" id="1.10.287.380:FF:000001">
    <property type="entry name" value="Valine--tRNA ligase"/>
    <property type="match status" value="1"/>
</dbReference>
<dbReference type="PANTHER" id="PTHR11946">
    <property type="entry name" value="VALYL-TRNA SYNTHETASES"/>
    <property type="match status" value="1"/>
</dbReference>
<feature type="short sequence motif" description="'HIGH' region" evidence="12">
    <location>
        <begin position="44"/>
        <end position="54"/>
    </location>
</feature>
<dbReference type="Gene3D" id="3.90.740.10">
    <property type="entry name" value="Valyl/Leucyl/Isoleucyl-tRNA synthetase, editing domain"/>
    <property type="match status" value="1"/>
</dbReference>
<dbReference type="CDD" id="cd07962">
    <property type="entry name" value="Anticodon_Ia_Val"/>
    <property type="match status" value="1"/>
</dbReference>
<dbReference type="GO" id="GO:0002161">
    <property type="term" value="F:aminoacyl-tRNA deacylase activity"/>
    <property type="evidence" value="ECO:0007669"/>
    <property type="project" value="InterPro"/>
</dbReference>
<dbReference type="GO" id="GO:0006438">
    <property type="term" value="P:valyl-tRNA aminoacylation"/>
    <property type="evidence" value="ECO:0007669"/>
    <property type="project" value="UniProtKB-UniRule"/>
</dbReference>
<dbReference type="PRINTS" id="PR00986">
    <property type="entry name" value="TRNASYNTHVAL"/>
</dbReference>
<keyword evidence="8 12" id="KW-0175">Coiled coil</keyword>
<dbReference type="PANTHER" id="PTHR11946:SF93">
    <property type="entry name" value="VALINE--TRNA LIGASE, CHLOROPLASTIC_MITOCHONDRIAL 2"/>
    <property type="match status" value="1"/>
</dbReference>
<feature type="domain" description="Valyl-tRNA synthetase tRNA-binding arm" evidence="15">
    <location>
        <begin position="817"/>
        <end position="882"/>
    </location>
</feature>
<dbReference type="Proteomes" id="UP000564378">
    <property type="component" value="Unassembled WGS sequence"/>
</dbReference>
<evidence type="ECO:0000256" key="5">
    <source>
        <dbReference type="ARBA" id="ARBA00022741"/>
    </source>
</evidence>
<sequence>MTELPKTFDPAEIEARWYSHWEEKGLFRPERGDATPFTIVNPPPNVTGSLHIGHALDNTLQDILIRHQRLLGKDALWVVGTDHAGIATQMVVERQLNEQQQKRTDFSREDFIAKVWEWKEESGGTITGQLRRLGCSMDWANERFTMDPGFCEAVNKVFVDLFNDGLIYRDKRLVNWDPGLKTAISDLEVENTEVNGHFWHFAYPLEDGSGTILVATTRPETMLADMAVAVHPSDERYTAMVGKMVKLPITGRLVPIITDEHADPELGSGAVKITPGHDFNDFEVGKRAGFAPADMLNMLDAEAKVVQTADGLVPDELIGMDRFDARKAIVEMIDAAGHLQSVEDRVVVTPYGDRSNVVIEPWLTDQWYVDAETLAGPAMAAVRNGDIDIVPKSWEKTFFNWMENIQPWCVSRQLWWGHRIPAWYDEDGNVYVAPDEAAAQEQAGEGVSLSRDPDVLDTWFSSALWPFGTLGWPEETDDLKRHYPNDVLISGFDILFFWDARMMMQGIQFMGAAPWKTLYLHGLVRAADGQKMSKSKGNTVDPLGLIDQYGADALRFFMAAMESQGRDIKMDEGRLAGYRNFATKLWNAARFCQSNGIGASATLAAPPAELPVNRWIISEVVETLGKLDTALAEFRFDAAANTLYHFVWDRFCDWYLELIKPAFVGDEKGEIDEETKIVAGWVLDQIFVMLHPFMPFVTEELWNGMGDRHYDLIVAKWPDPQVAIDEDAASEIDWLIRLVGETRAARSELNIPPGAKMPLIVRDASDLTKARLSSQSAALARMARIESVTVDGEADGSAAQIVVDEATFVLPLEGVIDLDAEKARLAKSLEAAEKEAISLDKRLSNPQFVEKAKPEAVEKARADHAEKSAEAERLRAALERLG</sequence>
<dbReference type="GO" id="GO:0005829">
    <property type="term" value="C:cytosol"/>
    <property type="evidence" value="ECO:0007669"/>
    <property type="project" value="TreeGrafter"/>
</dbReference>
<feature type="domain" description="Methionyl/Valyl/Leucyl/Isoleucyl-tRNA synthetase anticodon-binding" evidence="14">
    <location>
        <begin position="613"/>
        <end position="756"/>
    </location>
</feature>
<feature type="coiled-coil region" evidence="12">
    <location>
        <begin position="815"/>
        <end position="877"/>
    </location>
</feature>
<dbReference type="Pfam" id="PF08264">
    <property type="entry name" value="Anticodon_1"/>
    <property type="match status" value="1"/>
</dbReference>
<evidence type="ECO:0000256" key="6">
    <source>
        <dbReference type="ARBA" id="ARBA00022840"/>
    </source>
</evidence>
<dbReference type="GO" id="GO:0004832">
    <property type="term" value="F:valine-tRNA ligase activity"/>
    <property type="evidence" value="ECO:0007669"/>
    <property type="project" value="UniProtKB-UniRule"/>
</dbReference>
<dbReference type="InterPro" id="IPR001412">
    <property type="entry name" value="aa-tRNA-synth_I_CS"/>
</dbReference>
<keyword evidence="7 12" id="KW-0648">Protein biosynthesis</keyword>
<protein>
    <recommendedName>
        <fullName evidence="12">Valine--tRNA ligase</fullName>
        <ecNumber evidence="12">6.1.1.9</ecNumber>
    </recommendedName>
    <alternativeName>
        <fullName evidence="12">Valyl-tRNA synthetase</fullName>
        <shortName evidence="12">ValRS</shortName>
    </alternativeName>
</protein>
<evidence type="ECO:0000256" key="10">
    <source>
        <dbReference type="ARBA" id="ARBA00047552"/>
    </source>
</evidence>
<comment type="domain">
    <text evidence="12">The C-terminal coiled-coil domain is crucial for aminoacylation activity.</text>
</comment>
<accession>A0A842I2G8</accession>
<evidence type="ECO:0000256" key="12">
    <source>
        <dbReference type="HAMAP-Rule" id="MF_02004"/>
    </source>
</evidence>
<evidence type="ECO:0000256" key="3">
    <source>
        <dbReference type="ARBA" id="ARBA00022490"/>
    </source>
</evidence>
<evidence type="ECO:0000259" key="14">
    <source>
        <dbReference type="Pfam" id="PF08264"/>
    </source>
</evidence>
<comment type="subcellular location">
    <subcellularLocation>
        <location evidence="1 12">Cytoplasm</location>
    </subcellularLocation>
</comment>
<dbReference type="SUPFAM" id="SSF46589">
    <property type="entry name" value="tRNA-binding arm"/>
    <property type="match status" value="1"/>
</dbReference>
<evidence type="ECO:0000256" key="7">
    <source>
        <dbReference type="ARBA" id="ARBA00022917"/>
    </source>
</evidence>
<keyword evidence="9 12" id="KW-0030">Aminoacyl-tRNA synthetase</keyword>
<dbReference type="InterPro" id="IPR009080">
    <property type="entry name" value="tRNAsynth_Ia_anticodon-bd"/>
</dbReference>
<comment type="function">
    <text evidence="12">Catalyzes the attachment of valine to tRNA(Val). As ValRS can inadvertently accommodate and process structurally similar amino acids such as threonine, to avoid such errors, it has a 'posttransfer' editing activity that hydrolyzes mischarged Thr-tRNA(Val) in a tRNA-dependent manner.</text>
</comment>
<feature type="short sequence motif" description="'KMSKS' region" evidence="12">
    <location>
        <begin position="531"/>
        <end position="535"/>
    </location>
</feature>
<dbReference type="InterPro" id="IPR013155">
    <property type="entry name" value="M/V/L/I-tRNA-synth_anticd-bd"/>
</dbReference>
<comment type="domain">
    <text evidence="12">ValRS has two distinct active sites: one for aminoacylation and one for editing. The misactivated threonine is translocated from the active site to the editing site.</text>
</comment>
<dbReference type="Pfam" id="PF00133">
    <property type="entry name" value="tRNA-synt_1"/>
    <property type="match status" value="1"/>
</dbReference>
<evidence type="ECO:0000256" key="9">
    <source>
        <dbReference type="ARBA" id="ARBA00023146"/>
    </source>
</evidence>
<evidence type="ECO:0000313" key="17">
    <source>
        <dbReference type="Proteomes" id="UP000564378"/>
    </source>
</evidence>
<feature type="domain" description="Aminoacyl-tRNA synthetase class Ia" evidence="13">
    <location>
        <begin position="17"/>
        <end position="571"/>
    </location>
</feature>
<keyword evidence="17" id="KW-1185">Reference proteome</keyword>
<dbReference type="EMBL" id="JACJVJ010000002">
    <property type="protein sequence ID" value="MBC2778014.1"/>
    <property type="molecule type" value="Genomic_DNA"/>
</dbReference>
<dbReference type="EC" id="6.1.1.9" evidence="12"/>
<dbReference type="InterPro" id="IPR002300">
    <property type="entry name" value="aa-tRNA-synth_Ia"/>
</dbReference>